<name>A0A943EDL1_9FIRM</name>
<comment type="domain">
    <text evidence="10">IleRS has two distinct active sites: one for aminoacylation and one for editing. The misactivated valine is translocated from the active site to the editing site, which sterically excludes the correctly activated isoleucine. The single editing site contains two valyl binding pockets, one specific for each substrate (Val-AMP or Val-tRNA(Ile)).</text>
</comment>
<dbReference type="InterPro" id="IPR013155">
    <property type="entry name" value="M/V/L/I-tRNA-synth_anticd-bd"/>
</dbReference>
<organism evidence="14 15">
    <name type="scientific">Acidaminococcus intestini</name>
    <dbReference type="NCBI Taxonomy" id="187327"/>
    <lineage>
        <taxon>Bacteria</taxon>
        <taxon>Bacillati</taxon>
        <taxon>Bacillota</taxon>
        <taxon>Negativicutes</taxon>
        <taxon>Acidaminococcales</taxon>
        <taxon>Acidaminococcaceae</taxon>
        <taxon>Acidaminococcus</taxon>
    </lineage>
</organism>
<feature type="domain" description="Zinc finger FPG/IleRS-type" evidence="12">
    <location>
        <begin position="902"/>
        <end position="931"/>
    </location>
</feature>
<evidence type="ECO:0000256" key="8">
    <source>
        <dbReference type="ARBA" id="ARBA00025217"/>
    </source>
</evidence>
<dbReference type="CDD" id="cd00818">
    <property type="entry name" value="IleRS_core"/>
    <property type="match status" value="1"/>
</dbReference>
<protein>
    <recommendedName>
        <fullName evidence="10">Isoleucine--tRNA ligase</fullName>
        <ecNumber evidence="10">6.1.1.5</ecNumber>
    </recommendedName>
    <alternativeName>
        <fullName evidence="10">Isoleucyl-tRNA synthetase</fullName>
        <shortName evidence="10">IleRS</shortName>
    </alternativeName>
</protein>
<keyword evidence="3 10" id="KW-0436">Ligase</keyword>
<dbReference type="FunFam" id="3.40.50.620:FF:000152">
    <property type="entry name" value="Isoleucine--tRNA ligase"/>
    <property type="match status" value="1"/>
</dbReference>
<dbReference type="InterPro" id="IPR009080">
    <property type="entry name" value="tRNAsynth_Ia_anticodon-bd"/>
</dbReference>
<feature type="domain" description="Methionyl/Valyl/Leucyl/Isoleucyl-tRNA synthetase anticodon-binding" evidence="13">
    <location>
        <begin position="693"/>
        <end position="848"/>
    </location>
</feature>
<dbReference type="GO" id="GO:0006428">
    <property type="term" value="P:isoleucyl-tRNA aminoacylation"/>
    <property type="evidence" value="ECO:0007669"/>
    <property type="project" value="UniProtKB-UniRule"/>
</dbReference>
<dbReference type="NCBIfam" id="TIGR00392">
    <property type="entry name" value="ileS"/>
    <property type="match status" value="1"/>
</dbReference>
<dbReference type="InterPro" id="IPR009008">
    <property type="entry name" value="Val/Leu/Ile-tRNA-synth_edit"/>
</dbReference>
<feature type="domain" description="Aminoacyl-tRNA synthetase class Ia" evidence="11">
    <location>
        <begin position="33"/>
        <end position="649"/>
    </location>
</feature>
<dbReference type="Gene3D" id="3.90.740.10">
    <property type="entry name" value="Valyl/Leucyl/Isoleucyl-tRNA synthetase, editing domain"/>
    <property type="match status" value="1"/>
</dbReference>
<evidence type="ECO:0000256" key="10">
    <source>
        <dbReference type="HAMAP-Rule" id="MF_02002"/>
    </source>
</evidence>
<dbReference type="SUPFAM" id="SSF52374">
    <property type="entry name" value="Nucleotidylyl transferase"/>
    <property type="match status" value="1"/>
</dbReference>
<evidence type="ECO:0000256" key="4">
    <source>
        <dbReference type="ARBA" id="ARBA00022741"/>
    </source>
</evidence>
<dbReference type="GO" id="GO:0000049">
    <property type="term" value="F:tRNA binding"/>
    <property type="evidence" value="ECO:0007669"/>
    <property type="project" value="InterPro"/>
</dbReference>
<comment type="cofactor">
    <cofactor evidence="10">
        <name>Zn(2+)</name>
        <dbReference type="ChEBI" id="CHEBI:29105"/>
    </cofactor>
    <text evidence="10">Binds 1 zinc ion per subunit.</text>
</comment>
<dbReference type="FunFam" id="1.10.730.20:FF:000001">
    <property type="entry name" value="Isoleucine--tRNA ligase"/>
    <property type="match status" value="1"/>
</dbReference>
<dbReference type="HAMAP" id="MF_02002">
    <property type="entry name" value="Ile_tRNA_synth_type1"/>
    <property type="match status" value="1"/>
</dbReference>
<dbReference type="EC" id="6.1.1.5" evidence="10"/>
<dbReference type="Pfam" id="PF00133">
    <property type="entry name" value="tRNA-synt_1"/>
    <property type="match status" value="1"/>
</dbReference>
<dbReference type="GO" id="GO:0005829">
    <property type="term" value="C:cytosol"/>
    <property type="evidence" value="ECO:0007669"/>
    <property type="project" value="TreeGrafter"/>
</dbReference>
<evidence type="ECO:0000313" key="15">
    <source>
        <dbReference type="Proteomes" id="UP000754226"/>
    </source>
</evidence>
<evidence type="ECO:0000259" key="12">
    <source>
        <dbReference type="Pfam" id="PF06827"/>
    </source>
</evidence>
<evidence type="ECO:0000259" key="13">
    <source>
        <dbReference type="Pfam" id="PF08264"/>
    </source>
</evidence>
<feature type="binding site" evidence="10">
    <location>
        <position position="908"/>
    </location>
    <ligand>
        <name>Zn(2+)</name>
        <dbReference type="ChEBI" id="CHEBI:29105"/>
    </ligand>
</feature>
<dbReference type="InterPro" id="IPR002300">
    <property type="entry name" value="aa-tRNA-synth_Ia"/>
</dbReference>
<dbReference type="InterPro" id="IPR050081">
    <property type="entry name" value="Ile-tRNA_ligase"/>
</dbReference>
<dbReference type="SUPFAM" id="SSF47323">
    <property type="entry name" value="Anticodon-binding domain of a subclass of class I aminoacyl-tRNA synthetases"/>
    <property type="match status" value="1"/>
</dbReference>
<accession>A0A943EDL1</accession>
<keyword evidence="10" id="KW-0862">Zinc</keyword>
<feature type="binding site" evidence="10">
    <location>
        <position position="928"/>
    </location>
    <ligand>
        <name>Zn(2+)</name>
        <dbReference type="ChEBI" id="CHEBI:29105"/>
    </ligand>
</feature>
<dbReference type="Gene3D" id="1.10.730.20">
    <property type="match status" value="1"/>
</dbReference>
<dbReference type="GO" id="GO:0008270">
    <property type="term" value="F:zinc ion binding"/>
    <property type="evidence" value="ECO:0007669"/>
    <property type="project" value="UniProtKB-UniRule"/>
</dbReference>
<evidence type="ECO:0000256" key="1">
    <source>
        <dbReference type="ARBA" id="ARBA00006887"/>
    </source>
</evidence>
<feature type="binding site" evidence="10">
    <location>
        <position position="613"/>
    </location>
    <ligand>
        <name>ATP</name>
        <dbReference type="ChEBI" id="CHEBI:30616"/>
    </ligand>
</feature>
<dbReference type="InterPro" id="IPR033708">
    <property type="entry name" value="Anticodon_Ile_BEm"/>
</dbReference>
<dbReference type="InterPro" id="IPR014729">
    <property type="entry name" value="Rossmann-like_a/b/a_fold"/>
</dbReference>
<dbReference type="Proteomes" id="UP000754226">
    <property type="component" value="Unassembled WGS sequence"/>
</dbReference>
<evidence type="ECO:0000256" key="6">
    <source>
        <dbReference type="ARBA" id="ARBA00022917"/>
    </source>
</evidence>
<evidence type="ECO:0000256" key="3">
    <source>
        <dbReference type="ARBA" id="ARBA00022598"/>
    </source>
</evidence>
<keyword evidence="7 10" id="KW-0030">Aminoacyl-tRNA synthetase</keyword>
<keyword evidence="6 10" id="KW-0648">Protein biosynthesis</keyword>
<feature type="binding site" evidence="10">
    <location>
        <position position="925"/>
    </location>
    <ligand>
        <name>Zn(2+)</name>
        <dbReference type="ChEBI" id="CHEBI:29105"/>
    </ligand>
</feature>
<keyword evidence="2 10" id="KW-0963">Cytoplasm</keyword>
<evidence type="ECO:0000256" key="7">
    <source>
        <dbReference type="ARBA" id="ARBA00023146"/>
    </source>
</evidence>
<reference evidence="14" key="1">
    <citation type="submission" date="2021-02" db="EMBL/GenBank/DDBJ databases">
        <title>Infant gut strain persistence is associated with maternal origin, phylogeny, and functional potential including surface adhesion and iron acquisition.</title>
        <authorList>
            <person name="Lou Y.C."/>
        </authorList>
    </citation>
    <scope>NUCLEOTIDE SEQUENCE</scope>
    <source>
        <strain evidence="14">L3_106_000M1_dasL3_106_000M1_concoct_15</strain>
    </source>
</reference>
<dbReference type="GO" id="GO:0004822">
    <property type="term" value="F:isoleucine-tRNA ligase activity"/>
    <property type="evidence" value="ECO:0007669"/>
    <property type="project" value="UniProtKB-UniRule"/>
</dbReference>
<comment type="subcellular location">
    <subcellularLocation>
        <location evidence="10">Cytoplasm</location>
    </subcellularLocation>
</comment>
<keyword evidence="10" id="KW-0479">Metal-binding</keyword>
<dbReference type="GO" id="GO:0005524">
    <property type="term" value="F:ATP binding"/>
    <property type="evidence" value="ECO:0007669"/>
    <property type="project" value="UniProtKB-UniRule"/>
</dbReference>
<dbReference type="Pfam" id="PF08264">
    <property type="entry name" value="Anticodon_1"/>
    <property type="match status" value="1"/>
</dbReference>
<dbReference type="InterPro" id="IPR001412">
    <property type="entry name" value="aa-tRNA-synth_I_CS"/>
</dbReference>
<feature type="short sequence motif" description="'KMSKS' region" evidence="10">
    <location>
        <begin position="610"/>
        <end position="614"/>
    </location>
</feature>
<dbReference type="GO" id="GO:0002161">
    <property type="term" value="F:aminoacyl-tRNA deacylase activity"/>
    <property type="evidence" value="ECO:0007669"/>
    <property type="project" value="InterPro"/>
</dbReference>
<comment type="function">
    <text evidence="8 10">Catalyzes the attachment of isoleucine to tRNA(Ile). As IleRS can inadvertently accommodate and process structurally similar amino acids such as valine, to avoid such errors it has two additional distinct tRNA(Ile)-dependent editing activities. One activity is designated as 'pretransfer' editing and involves the hydrolysis of activated Val-AMP. The other activity is designated 'posttransfer' editing and involves deacylation of mischarged Val-tRNA(Ile).</text>
</comment>
<dbReference type="AlphaFoldDB" id="A0A943EDL1"/>
<comment type="similarity">
    <text evidence="1 10">Belongs to the class-I aminoacyl-tRNA synthetase family. IleS type 1 subfamily.</text>
</comment>
<comment type="catalytic activity">
    <reaction evidence="9 10">
        <text>tRNA(Ile) + L-isoleucine + ATP = L-isoleucyl-tRNA(Ile) + AMP + diphosphate</text>
        <dbReference type="Rhea" id="RHEA:11060"/>
        <dbReference type="Rhea" id="RHEA-COMP:9666"/>
        <dbReference type="Rhea" id="RHEA-COMP:9695"/>
        <dbReference type="ChEBI" id="CHEBI:30616"/>
        <dbReference type="ChEBI" id="CHEBI:33019"/>
        <dbReference type="ChEBI" id="CHEBI:58045"/>
        <dbReference type="ChEBI" id="CHEBI:78442"/>
        <dbReference type="ChEBI" id="CHEBI:78528"/>
        <dbReference type="ChEBI" id="CHEBI:456215"/>
        <dbReference type="EC" id="6.1.1.5"/>
    </reaction>
</comment>
<feature type="binding site" evidence="10">
    <location>
        <position position="569"/>
    </location>
    <ligand>
        <name>L-isoleucyl-5'-AMP</name>
        <dbReference type="ChEBI" id="CHEBI:178002"/>
    </ligand>
</feature>
<dbReference type="Gene3D" id="1.10.10.830">
    <property type="entry name" value="Ile-tRNA synthetase CP2 domain-like"/>
    <property type="match status" value="1"/>
</dbReference>
<dbReference type="EMBL" id="JAGZCZ010000001">
    <property type="protein sequence ID" value="MBS5519010.1"/>
    <property type="molecule type" value="Genomic_DNA"/>
</dbReference>
<dbReference type="PANTHER" id="PTHR42765:SF1">
    <property type="entry name" value="ISOLEUCINE--TRNA LIGASE, MITOCHONDRIAL"/>
    <property type="match status" value="1"/>
</dbReference>
<dbReference type="InterPro" id="IPR023585">
    <property type="entry name" value="Ile-tRNA-ligase_type1"/>
</dbReference>
<keyword evidence="4 10" id="KW-0547">Nucleotide-binding</keyword>
<dbReference type="Pfam" id="PF06827">
    <property type="entry name" value="zf-FPG_IleRS"/>
    <property type="match status" value="1"/>
</dbReference>
<dbReference type="PRINTS" id="PR00984">
    <property type="entry name" value="TRNASYNTHILE"/>
</dbReference>
<evidence type="ECO:0000256" key="9">
    <source>
        <dbReference type="ARBA" id="ARBA00048359"/>
    </source>
</evidence>
<comment type="subunit">
    <text evidence="10">Monomer.</text>
</comment>
<gene>
    <name evidence="10 14" type="primary">ileS</name>
    <name evidence="14" type="ORF">KHX13_01500</name>
</gene>
<dbReference type="Gene3D" id="3.40.50.620">
    <property type="entry name" value="HUPs"/>
    <property type="match status" value="2"/>
</dbReference>
<evidence type="ECO:0000259" key="11">
    <source>
        <dbReference type="Pfam" id="PF00133"/>
    </source>
</evidence>
<evidence type="ECO:0000256" key="2">
    <source>
        <dbReference type="ARBA" id="ARBA00022490"/>
    </source>
</evidence>
<feature type="short sequence motif" description="'HIGH' region" evidence="10">
    <location>
        <begin position="62"/>
        <end position="72"/>
    </location>
</feature>
<dbReference type="CDD" id="cd07960">
    <property type="entry name" value="Anticodon_Ia_Ile_BEm"/>
    <property type="match status" value="1"/>
</dbReference>
<dbReference type="InterPro" id="IPR010663">
    <property type="entry name" value="Znf_FPG/IleRS"/>
</dbReference>
<keyword evidence="5 10" id="KW-0067">ATP-binding</keyword>
<feature type="binding site" evidence="10">
    <location>
        <position position="905"/>
    </location>
    <ligand>
        <name>Zn(2+)</name>
        <dbReference type="ChEBI" id="CHEBI:29105"/>
    </ligand>
</feature>
<dbReference type="PANTHER" id="PTHR42765">
    <property type="entry name" value="SOLEUCYL-TRNA SYNTHETASE"/>
    <property type="match status" value="1"/>
</dbReference>
<evidence type="ECO:0000313" key="14">
    <source>
        <dbReference type="EMBL" id="MBS5519010.1"/>
    </source>
</evidence>
<evidence type="ECO:0000256" key="5">
    <source>
        <dbReference type="ARBA" id="ARBA00022840"/>
    </source>
</evidence>
<comment type="caution">
    <text evidence="14">The sequence shown here is derived from an EMBL/GenBank/DDBJ whole genome shotgun (WGS) entry which is preliminary data.</text>
</comment>
<proteinExistence type="inferred from homology"/>
<dbReference type="PROSITE" id="PS00178">
    <property type="entry name" value="AA_TRNA_LIGASE_I"/>
    <property type="match status" value="1"/>
</dbReference>
<sequence>MSKENEGYGSTLNLPATDFPMRAGLPKREPDFLTFWKDKDIYQKKLKAHAGHKKFILHDGPPYANGKIHLGHALNKILKDIILKYKYARGFDTPYTPGWDTHGMPIEHACLKEVGVDRHKLSALELRKMCHDYALKWIDIQREGFKRLGVQGDWDHPYITMKPAFEAEQIRVFGEMAHKGYIYKGKKTVYWCPHCETALAEAEIEYADQKTPTIYVKIPLLDAKGKAPEGAQDKKISMVIWTTTPWTIPANVAVTVNPDFEYAWVEYGDEVLIMASELVGKVAEECGITFGKVLGTTKGRDMEFMECEHPFPEYNHRKSLVCLGDYVDLETGTGCVHTAPGHGDVDYLTGLKYHLDILCPVDEKGCYTDEAGEALKGHFVFDSNGLVIKHLAETGYLLGKKSIHHQYAHCWRCKNPIIYRASEQWFCSVDGFREDALKAIDHDVQWIPSWGKARIHNMVRDRHDWCISRQRVWGVPIPIFYCEDCGEPLINPDTISYLAAIFEKEGSDAWWAHTAEELLPKGTKCAKCGGTHFRKESDIMDVWFDSGSSHRAVLNHFPGLTWPADLYLEGSDQHRGWFQSSLLTSVATTGKAPYRAVLTHGYTLDGEGRKMSKSLGNTVAPQDIIKDYGADIVRLWVSSTDYKGDVRVSKEIIKHVSEVYRKIRNTIRYILGNTSDFDAETMKVPFAEMEELDQWALMRLQELKKDVEKAYENYDFHVVHHAIHDFCTVDMSSFYLDIIKDRLYASKKDDKKRRSAQTAMYEILSDLIVMLAPILSFTMEEVYQFMKKPAGAPESVLMLEWPKLHEEYLDQAKMEKWEHFIAIRGEITKVLENARREKTIGHSLDAKVDLYATGEAYELLKPLEKELPTLLIVSQAAIHEGTDGGMKTEREDLTVAVAAAEGEKCERCWNYDPTVGKDPNHPTLCHRCIEVLSD</sequence>
<dbReference type="SUPFAM" id="SSF50677">
    <property type="entry name" value="ValRS/IleRS/LeuRS editing domain"/>
    <property type="match status" value="1"/>
</dbReference>
<dbReference type="InterPro" id="IPR002301">
    <property type="entry name" value="Ile-tRNA-ligase"/>
</dbReference>